<dbReference type="SUPFAM" id="SSF52768">
    <property type="entry name" value="Arginase/deacetylase"/>
    <property type="match status" value="1"/>
</dbReference>
<gene>
    <name evidence="2" type="ORF">HNQ61_005465</name>
</gene>
<dbReference type="AlphaFoldDB" id="A0A841H6R4"/>
<dbReference type="Gene3D" id="3.40.800.10">
    <property type="entry name" value="Ureohydrolase domain"/>
    <property type="match status" value="1"/>
</dbReference>
<dbReference type="EMBL" id="JACHIA010000029">
    <property type="protein sequence ID" value="MBB6073787.1"/>
    <property type="molecule type" value="Genomic_DNA"/>
</dbReference>
<dbReference type="Proteomes" id="UP000582837">
    <property type="component" value="Unassembled WGS sequence"/>
</dbReference>
<sequence>MPRLLDPARAVTATAYLHIDLDVIDPSEAVANGYAVPGGLSIADVAALANEVAAGFALPAIAFTAWDPSADPGSRIPAAVITILDAILDAVQPVSG</sequence>
<dbReference type="RefSeq" id="WP_170035193.1">
    <property type="nucleotide sequence ID" value="NZ_JABDTL010000001.1"/>
</dbReference>
<accession>A0A841H6R4</accession>
<keyword evidence="3" id="KW-1185">Reference proteome</keyword>
<dbReference type="InterPro" id="IPR006035">
    <property type="entry name" value="Ureohydrolase"/>
</dbReference>
<proteinExistence type="inferred from homology"/>
<dbReference type="GO" id="GO:0016813">
    <property type="term" value="F:hydrolase activity, acting on carbon-nitrogen (but not peptide) bonds, in linear amidines"/>
    <property type="evidence" value="ECO:0007669"/>
    <property type="project" value="UniProtKB-ARBA"/>
</dbReference>
<comment type="caution">
    <text evidence="2">The sequence shown here is derived from an EMBL/GenBank/DDBJ whole genome shotgun (WGS) entry which is preliminary data.</text>
</comment>
<protein>
    <submittedName>
        <fullName evidence="2">Arginase family enzyme</fullName>
    </submittedName>
</protein>
<comment type="similarity">
    <text evidence="1">Belongs to the arginase family.</text>
</comment>
<dbReference type="InterPro" id="IPR023696">
    <property type="entry name" value="Ureohydrolase_dom_sf"/>
</dbReference>
<evidence type="ECO:0000256" key="1">
    <source>
        <dbReference type="PROSITE-ProRule" id="PRU00742"/>
    </source>
</evidence>
<evidence type="ECO:0000313" key="2">
    <source>
        <dbReference type="EMBL" id="MBB6073787.1"/>
    </source>
</evidence>
<dbReference type="PROSITE" id="PS51409">
    <property type="entry name" value="ARGINASE_2"/>
    <property type="match status" value="1"/>
</dbReference>
<reference evidence="2 3" key="1">
    <citation type="submission" date="2020-08" db="EMBL/GenBank/DDBJ databases">
        <title>Genomic Encyclopedia of Type Strains, Phase IV (KMG-IV): sequencing the most valuable type-strain genomes for metagenomic binning, comparative biology and taxonomic classification.</title>
        <authorList>
            <person name="Goeker M."/>
        </authorList>
    </citation>
    <scope>NUCLEOTIDE SEQUENCE [LARGE SCALE GENOMIC DNA]</scope>
    <source>
        <strain evidence="2 3">DSM 29007</strain>
    </source>
</reference>
<organism evidence="2 3">
    <name type="scientific">Longimicrobium terrae</name>
    <dbReference type="NCBI Taxonomy" id="1639882"/>
    <lineage>
        <taxon>Bacteria</taxon>
        <taxon>Pseudomonadati</taxon>
        <taxon>Gemmatimonadota</taxon>
        <taxon>Longimicrobiia</taxon>
        <taxon>Longimicrobiales</taxon>
        <taxon>Longimicrobiaceae</taxon>
        <taxon>Longimicrobium</taxon>
    </lineage>
</organism>
<dbReference type="Pfam" id="PF00491">
    <property type="entry name" value="Arginase"/>
    <property type="match status" value="1"/>
</dbReference>
<evidence type="ECO:0000313" key="3">
    <source>
        <dbReference type="Proteomes" id="UP000582837"/>
    </source>
</evidence>
<dbReference type="GO" id="GO:0046872">
    <property type="term" value="F:metal ion binding"/>
    <property type="evidence" value="ECO:0007669"/>
    <property type="project" value="InterPro"/>
</dbReference>
<name>A0A841H6R4_9BACT</name>